<dbReference type="AlphaFoldDB" id="A0AAF0AXT8"/>
<dbReference type="KEGG" id="som:SOMG_04848"/>
<name>A0AAF0AXT8_9SCHI</name>
<sequence length="195" mass="22400">MNCWSPRMLFSCSKSIQFSFTNPTQLISLKVLSKGFSNKRFAHSGLYNVETGKTIRILQDRVPLLPQKALPDEVLSRNIELNLFPYHLNLPKIEGLVIYRLVFKTARILLASAYSDGVKKTIDIESQVHTPLSPKSTRYTMKCHWIASYSDEYNCIFHFDINSKGLIYRHIIENLERKKAGHIARIPALEPGTFE</sequence>
<evidence type="ECO:0000313" key="1">
    <source>
        <dbReference type="EMBL" id="WBW75077.1"/>
    </source>
</evidence>
<reference evidence="1 2" key="1">
    <citation type="journal article" date="2023" name="G3 (Bethesda)">
        <title>A high-quality reference genome for the fission yeast Schizosaccharomyces osmophilus.</title>
        <authorList>
            <person name="Jia G.S."/>
            <person name="Zhang W.C."/>
            <person name="Liang Y."/>
            <person name="Liu X.H."/>
            <person name="Rhind N."/>
            <person name="Pidoux A."/>
            <person name="Brysch-Herzberg M."/>
            <person name="Du L.L."/>
        </authorList>
    </citation>
    <scope>NUCLEOTIDE SEQUENCE [LARGE SCALE GENOMIC DNA]</scope>
    <source>
        <strain evidence="1 2">CBS 15793</strain>
    </source>
</reference>
<protein>
    <submittedName>
        <fullName evidence="1">Mitochondrial protein, C6orf136-like protein</fullName>
    </submittedName>
</protein>
<proteinExistence type="predicted"/>
<dbReference type="Pfam" id="PF17119">
    <property type="entry name" value="MMU163"/>
    <property type="match status" value="1"/>
</dbReference>
<dbReference type="GeneID" id="80878314"/>
<dbReference type="RefSeq" id="XP_056039320.1">
    <property type="nucleotide sequence ID" value="XM_056183625.1"/>
</dbReference>
<accession>A0AAF0AXT8</accession>
<dbReference type="EMBL" id="CP115613">
    <property type="protein sequence ID" value="WBW75077.1"/>
    <property type="molecule type" value="Genomic_DNA"/>
</dbReference>
<organism evidence="1 2">
    <name type="scientific">Schizosaccharomyces osmophilus</name>
    <dbReference type="NCBI Taxonomy" id="2545709"/>
    <lineage>
        <taxon>Eukaryota</taxon>
        <taxon>Fungi</taxon>
        <taxon>Dikarya</taxon>
        <taxon>Ascomycota</taxon>
        <taxon>Taphrinomycotina</taxon>
        <taxon>Schizosaccharomycetes</taxon>
        <taxon>Schizosaccharomycetales</taxon>
        <taxon>Schizosaccharomycetaceae</taxon>
        <taxon>Schizosaccharomyces</taxon>
    </lineage>
</organism>
<dbReference type="InterPro" id="IPR031342">
    <property type="entry name" value="Mug163-like"/>
</dbReference>
<evidence type="ECO:0000313" key="2">
    <source>
        <dbReference type="Proteomes" id="UP001212411"/>
    </source>
</evidence>
<keyword evidence="2" id="KW-1185">Reference proteome</keyword>
<gene>
    <name evidence="1" type="primary">mug163</name>
    <name evidence="1" type="ORF">SOMG_04848</name>
</gene>
<dbReference type="Proteomes" id="UP001212411">
    <property type="component" value="Chromosome 3"/>
</dbReference>